<dbReference type="STRING" id="71784.A0A1Y2B2A2"/>
<dbReference type="InterPro" id="IPR021709">
    <property type="entry name" value="DUF3292"/>
</dbReference>
<protein>
    <submittedName>
        <fullName evidence="3">Uncharacterized protein</fullName>
    </submittedName>
</protein>
<comment type="caution">
    <text evidence="3">The sequence shown here is derived from an EMBL/GenBank/DDBJ whole genome shotgun (WGS) entry which is preliminary data.</text>
</comment>
<dbReference type="PANTHER" id="PTHR38694">
    <property type="entry name" value="CONSERVED EXPRESSED PROTEIN"/>
    <property type="match status" value="1"/>
</dbReference>
<name>A0A1Y2B2A2_9TREE</name>
<accession>A0A1Y2B2A2</accession>
<keyword evidence="2" id="KW-0812">Transmembrane</keyword>
<feature type="region of interest" description="Disordered" evidence="1">
    <location>
        <begin position="30"/>
        <end position="66"/>
    </location>
</feature>
<keyword evidence="4" id="KW-1185">Reference proteome</keyword>
<dbReference type="Pfam" id="PF11696">
    <property type="entry name" value="DUF3292"/>
    <property type="match status" value="1"/>
</dbReference>
<reference evidence="3 4" key="1">
    <citation type="submission" date="2016-07" db="EMBL/GenBank/DDBJ databases">
        <title>Pervasive Adenine N6-methylation of Active Genes in Fungi.</title>
        <authorList>
            <consortium name="DOE Joint Genome Institute"/>
            <person name="Mondo S.J."/>
            <person name="Dannebaum R.O."/>
            <person name="Kuo R.C."/>
            <person name="Labutti K."/>
            <person name="Haridas S."/>
            <person name="Kuo A."/>
            <person name="Salamov A."/>
            <person name="Ahrendt S.R."/>
            <person name="Lipzen A."/>
            <person name="Sullivan W."/>
            <person name="Andreopoulos W.B."/>
            <person name="Clum A."/>
            <person name="Lindquist E."/>
            <person name="Daum C."/>
            <person name="Ramamoorthy G.K."/>
            <person name="Gryganskyi A."/>
            <person name="Culley D."/>
            <person name="Magnuson J.K."/>
            <person name="James T.Y."/>
            <person name="O'Malley M.A."/>
            <person name="Stajich J.E."/>
            <person name="Spatafora J.W."/>
            <person name="Visel A."/>
            <person name="Grigoriev I.V."/>
        </authorList>
    </citation>
    <scope>NUCLEOTIDE SEQUENCE [LARGE SCALE GENOMIC DNA]</scope>
    <source>
        <strain evidence="3 4">68-887.2</strain>
    </source>
</reference>
<evidence type="ECO:0000313" key="4">
    <source>
        <dbReference type="Proteomes" id="UP000193986"/>
    </source>
</evidence>
<feature type="compositionally biased region" description="Acidic residues" evidence="1">
    <location>
        <begin position="504"/>
        <end position="526"/>
    </location>
</feature>
<evidence type="ECO:0000256" key="1">
    <source>
        <dbReference type="SAM" id="MobiDB-lite"/>
    </source>
</evidence>
<evidence type="ECO:0000313" key="3">
    <source>
        <dbReference type="EMBL" id="ORY28959.1"/>
    </source>
</evidence>
<dbReference type="AlphaFoldDB" id="A0A1Y2B2A2"/>
<feature type="transmembrane region" description="Helical" evidence="2">
    <location>
        <begin position="420"/>
        <end position="440"/>
    </location>
</feature>
<organism evidence="3 4">
    <name type="scientific">Naematelia encephala</name>
    <dbReference type="NCBI Taxonomy" id="71784"/>
    <lineage>
        <taxon>Eukaryota</taxon>
        <taxon>Fungi</taxon>
        <taxon>Dikarya</taxon>
        <taxon>Basidiomycota</taxon>
        <taxon>Agaricomycotina</taxon>
        <taxon>Tremellomycetes</taxon>
        <taxon>Tremellales</taxon>
        <taxon>Naemateliaceae</taxon>
        <taxon>Naematelia</taxon>
    </lineage>
</organism>
<keyword evidence="2" id="KW-1133">Transmembrane helix</keyword>
<evidence type="ECO:0000256" key="2">
    <source>
        <dbReference type="SAM" id="Phobius"/>
    </source>
</evidence>
<keyword evidence="2" id="KW-0472">Membrane</keyword>
<dbReference type="PANTHER" id="PTHR38694:SF1">
    <property type="entry name" value="PEROXIN DOMAIN-CONTAINING PROTEIN"/>
    <property type="match status" value="1"/>
</dbReference>
<feature type="compositionally biased region" description="Basic residues" evidence="1">
    <location>
        <begin position="530"/>
        <end position="539"/>
    </location>
</feature>
<proteinExistence type="predicted"/>
<dbReference type="Proteomes" id="UP000193986">
    <property type="component" value="Unassembled WGS sequence"/>
</dbReference>
<dbReference type="InParanoid" id="A0A1Y2B2A2"/>
<feature type="transmembrane region" description="Helical" evidence="2">
    <location>
        <begin position="225"/>
        <end position="246"/>
    </location>
</feature>
<feature type="region of interest" description="Disordered" evidence="1">
    <location>
        <begin position="481"/>
        <end position="552"/>
    </location>
</feature>
<dbReference type="EMBL" id="MCFC01000028">
    <property type="protein sequence ID" value="ORY28959.1"/>
    <property type="molecule type" value="Genomic_DNA"/>
</dbReference>
<sequence length="767" mass="85118">MNGVATSSGPPVAHPKVSVVLEPPIHTKGQALVRPTTASSASPTFALPSNHMATDSGTQENRTYRTHDDSYAVSTSTLPSSALPLTPEPYHQSLLGDAFDEEALRARLEVEVNQKELEIEREKEKERLIAGLDNEDLNALLRTFDKHVQYVHVAPPSYDQHIPRGLDLQAVPEESFSLDKVRSSLERFYSSIIIGVLRLVHEIQRIRNWEEGGHRTVIALAVYSYAWYCNLIITTLLLFLSILILFPKARRFCFGASVRPHHPIHSLDDNYTTKVAASRARDEWSPAATEFKATNWAQSISDTLVSVSSPKSSDQMESVTQGIQTTVDEQLGRDMRKKEIAGATMPGDAELSRKDKAVSMYAQPGMRVVAGMADKWERFANALNPPPDAGIQPRRLQVFMYLIAPVLPISTFVSERMVSRAFGIIFGFLMFGQPLITYVIDELDRAIPHWKSRLLLENNLLENVPTNSQLVLRLLRNAEHHSHPIPPAPTQEDLEAEGASPAESENEENEDDQDEDENDEVEDSQEGESRKKKMVKKMGKASSKVKDGARTKARKAWDKLGVAKEEGFAILTGHRKVDFERKAEHVLDKAHVSKDSKPARALLDKLPSAPRAEYPETPSRFYVHHAKHGPGHIIIYPPIPSSDTPARIEFTTIRRVPSSQNASIKPGDSPAKGHLVVSVNDIVGLKKVGMGIPGRLAVGWALDAEGAGGTGMEIEVVRRNDSEAIHNAQGPTVAQGKQDTIVLKSIVRRNELFDRLLAIGDQRWEMH</sequence>
<feature type="compositionally biased region" description="Polar residues" evidence="1">
    <location>
        <begin position="51"/>
        <end position="61"/>
    </location>
</feature>
<dbReference type="OrthoDB" id="2594499at2759"/>
<gene>
    <name evidence="3" type="ORF">BCR39DRAFT_533329</name>
</gene>